<gene>
    <name evidence="2" type="ORF">CLG96_04030</name>
</gene>
<sequence>MSVGSSANVICQCDLKAIANRAICCAATLGGMGDVPQTVIEGLKRGLARRCPACGRAPLFAGYLKIWPVCAVCGEENGRHRVDDAASYFTVLLAGHVVVAPALAIETFWTMPLWLATFLLLAMVVAATLLALPFVKGGVLGVLSALSARRGEKEDGGGTP</sequence>
<accession>A0A2T5G2C6</accession>
<organism evidence="2 3">
    <name type="scientific">Sphingomonas oleivorans</name>
    <dbReference type="NCBI Taxonomy" id="1735121"/>
    <lineage>
        <taxon>Bacteria</taxon>
        <taxon>Pseudomonadati</taxon>
        <taxon>Pseudomonadota</taxon>
        <taxon>Alphaproteobacteria</taxon>
        <taxon>Sphingomonadales</taxon>
        <taxon>Sphingomonadaceae</taxon>
        <taxon>Sphingomonas</taxon>
    </lineage>
</organism>
<reference evidence="2 3" key="1">
    <citation type="submission" date="2017-09" db="EMBL/GenBank/DDBJ databases">
        <title>Sphingomonas panjinensis sp.nov., isolated from oil-contaminated soil.</title>
        <authorList>
            <person name="Wang L."/>
            <person name="Chen L."/>
        </authorList>
    </citation>
    <scope>NUCLEOTIDE SEQUENCE [LARGE SCALE GENOMIC DNA]</scope>
    <source>
        <strain evidence="2 3">FW-11</strain>
    </source>
</reference>
<keyword evidence="3" id="KW-1185">Reference proteome</keyword>
<keyword evidence="1" id="KW-1133">Transmembrane helix</keyword>
<name>A0A2T5G2C6_9SPHN</name>
<feature type="transmembrane region" description="Helical" evidence="1">
    <location>
        <begin position="111"/>
        <end position="135"/>
    </location>
</feature>
<dbReference type="EMBL" id="NWBU01000004">
    <property type="protein sequence ID" value="PTQ13288.1"/>
    <property type="molecule type" value="Genomic_DNA"/>
</dbReference>
<dbReference type="Proteomes" id="UP000244162">
    <property type="component" value="Unassembled WGS sequence"/>
</dbReference>
<evidence type="ECO:0000313" key="2">
    <source>
        <dbReference type="EMBL" id="PTQ13288.1"/>
    </source>
</evidence>
<protein>
    <recommendedName>
        <fullName evidence="4">DUF983 domain-containing protein</fullName>
    </recommendedName>
</protein>
<keyword evidence="1" id="KW-0812">Transmembrane</keyword>
<keyword evidence="1" id="KW-0472">Membrane</keyword>
<dbReference type="InterPro" id="IPR009325">
    <property type="entry name" value="DUF983"/>
</dbReference>
<evidence type="ECO:0000313" key="3">
    <source>
        <dbReference type="Proteomes" id="UP000244162"/>
    </source>
</evidence>
<dbReference type="OrthoDB" id="9799456at2"/>
<feature type="transmembrane region" description="Helical" evidence="1">
    <location>
        <begin position="85"/>
        <end position="105"/>
    </location>
</feature>
<dbReference type="AlphaFoldDB" id="A0A2T5G2C6"/>
<evidence type="ECO:0000256" key="1">
    <source>
        <dbReference type="SAM" id="Phobius"/>
    </source>
</evidence>
<comment type="caution">
    <text evidence="2">The sequence shown here is derived from an EMBL/GenBank/DDBJ whole genome shotgun (WGS) entry which is preliminary data.</text>
</comment>
<proteinExistence type="predicted"/>
<evidence type="ECO:0008006" key="4">
    <source>
        <dbReference type="Google" id="ProtNLM"/>
    </source>
</evidence>
<dbReference type="Pfam" id="PF06170">
    <property type="entry name" value="DUF983"/>
    <property type="match status" value="1"/>
</dbReference>